<keyword evidence="1" id="KW-0732">Signal</keyword>
<evidence type="ECO:0000313" key="2">
    <source>
        <dbReference type="EMBL" id="AIY67613.1"/>
    </source>
</evidence>
<dbReference type="RefSeq" id="WP_040136761.1">
    <property type="nucleotide sequence ID" value="NZ_CP009889.1"/>
</dbReference>
<feature type="signal peptide" evidence="1">
    <location>
        <begin position="1"/>
        <end position="20"/>
    </location>
</feature>
<organism evidence="2 3">
    <name type="scientific">Pseudoalteromonas piratica</name>
    <dbReference type="NCBI Taxonomy" id="1348114"/>
    <lineage>
        <taxon>Bacteria</taxon>
        <taxon>Pseudomonadati</taxon>
        <taxon>Pseudomonadota</taxon>
        <taxon>Gammaproteobacteria</taxon>
        <taxon>Alteromonadales</taxon>
        <taxon>Pseudoalteromonadaceae</taxon>
        <taxon>Pseudoalteromonas</taxon>
    </lineage>
</organism>
<gene>
    <name evidence="2" type="ORF">OM33_21755</name>
</gene>
<dbReference type="HOGENOM" id="CLU_1174636_0_0_6"/>
<accession>A0A0A7EM74</accession>
<dbReference type="EMBL" id="CP009889">
    <property type="protein sequence ID" value="AIY67613.1"/>
    <property type="molecule type" value="Genomic_DNA"/>
</dbReference>
<evidence type="ECO:0000313" key="3">
    <source>
        <dbReference type="Proteomes" id="UP000030341"/>
    </source>
</evidence>
<proteinExistence type="predicted"/>
<dbReference type="AlphaFoldDB" id="A0A0A7EM74"/>
<evidence type="ECO:0000256" key="1">
    <source>
        <dbReference type="SAM" id="SignalP"/>
    </source>
</evidence>
<dbReference type="Proteomes" id="UP000030341">
    <property type="component" value="Chromosome 2"/>
</dbReference>
<reference evidence="2 3" key="1">
    <citation type="submission" date="2014-11" db="EMBL/GenBank/DDBJ databases">
        <title>Complete Genome Sequence of Pseudoalteromonas sp. Strain OCN003 Isolated from Kaneohe Bay, Oahu, Hawaii.</title>
        <authorList>
            <person name="Beurmann S."/>
            <person name="Videau P."/>
            <person name="Ushijima B."/>
            <person name="Smith A.M."/>
            <person name="Aeby G.S."/>
            <person name="Callahan S.M."/>
            <person name="Belcaid M."/>
        </authorList>
    </citation>
    <scope>NUCLEOTIDE SEQUENCE [LARGE SCALE GENOMIC DNA]</scope>
    <source>
        <strain evidence="2 3">OCN003</strain>
    </source>
</reference>
<keyword evidence="3" id="KW-1185">Reference proteome</keyword>
<protein>
    <submittedName>
        <fullName evidence="2">Uncharacterized protein</fullName>
    </submittedName>
</protein>
<name>A0A0A7EM74_9GAMM</name>
<dbReference type="KEGG" id="pseo:OM33_21755"/>
<sequence>MKKYAFLIAVGLLSSMPCIAQTLNPKPIINAIEHSLSQSQTSENPDLRQPIVSVKGHYNPFTGTTFIINFAELATTEQLNKQLLNLASEEKKASFHAAQHEAKTLSHHVYQLERKIKAIEKGNSNAEQLTSLRHQLSELTFSKAKINNQYRNAKMAVFNDIIGTNTVHNIERQLSANVCHLNDQQKQSLNTLTLVLVDVQNSPHEITWHFSDLFTCQDNSLAEQIKFANTKQVSRF</sequence>
<feature type="chain" id="PRO_5002028433" evidence="1">
    <location>
        <begin position="21"/>
        <end position="236"/>
    </location>
</feature>